<name>A0A9N9PKV3_9HELO</name>
<protein>
    <recommendedName>
        <fullName evidence="5">MYND-type domain-containing protein</fullName>
    </recommendedName>
</protein>
<keyword evidence="7" id="KW-1185">Reference proteome</keyword>
<gene>
    <name evidence="6" type="ORF">HYFRA_00010425</name>
</gene>
<reference evidence="6" key="1">
    <citation type="submission" date="2021-07" db="EMBL/GenBank/DDBJ databases">
        <authorList>
            <person name="Durling M."/>
        </authorList>
    </citation>
    <scope>NUCLEOTIDE SEQUENCE</scope>
</reference>
<sequence length="422" mass="47977">MDSEPISLRTLTILLKYERSISDVRFPNVRLINTSFVDPACKLSAEAMGVNFPKRPKTIMEEHFHHFAQYNTLAFSPEEAAAATCLIHPSAQPAIKELSLQTRDLIFNITRGSGGCSHALRLYQHFFELYPPGQEISIQLGEEEPFLVKPSSSLLLIYKIVGPKLFSFFQIESPTPQNPNAYRYQASADDEGFTHAVLTFPHPNRPLKRIVVDMTSLQYGAAAGGMYGEPYFIGTMEDWNAMMSKCCERWELETIFNELAGESEFNKNAKECAEKVWKRWQKREELPWCHYCGIPGGGVDLKQCASCRAVKYCCKEHQAADWKLHKLTCKKTRGTTTKKATGKNEAIHNAAPQSPVYHSNKETQGRKGIGREKQIRLFPDSDMRKKGRGKEERIWSSGGTWRGIASAFWCHVGDWMLKRIER</sequence>
<dbReference type="Pfam" id="PF01753">
    <property type="entry name" value="zf-MYND"/>
    <property type="match status" value="1"/>
</dbReference>
<evidence type="ECO:0000256" key="4">
    <source>
        <dbReference type="PROSITE-ProRule" id="PRU00134"/>
    </source>
</evidence>
<evidence type="ECO:0000313" key="6">
    <source>
        <dbReference type="EMBL" id="CAG8957559.1"/>
    </source>
</evidence>
<dbReference type="Gene3D" id="6.10.140.2220">
    <property type="match status" value="1"/>
</dbReference>
<evidence type="ECO:0000256" key="1">
    <source>
        <dbReference type="ARBA" id="ARBA00022723"/>
    </source>
</evidence>
<dbReference type="PROSITE" id="PS50865">
    <property type="entry name" value="ZF_MYND_2"/>
    <property type="match status" value="1"/>
</dbReference>
<evidence type="ECO:0000259" key="5">
    <source>
        <dbReference type="PROSITE" id="PS50865"/>
    </source>
</evidence>
<dbReference type="Proteomes" id="UP000696280">
    <property type="component" value="Unassembled WGS sequence"/>
</dbReference>
<evidence type="ECO:0000313" key="7">
    <source>
        <dbReference type="Proteomes" id="UP000696280"/>
    </source>
</evidence>
<comment type="caution">
    <text evidence="6">The sequence shown here is derived from an EMBL/GenBank/DDBJ whole genome shotgun (WGS) entry which is preliminary data.</text>
</comment>
<dbReference type="EMBL" id="CAJVRL010000080">
    <property type="protein sequence ID" value="CAG8957559.1"/>
    <property type="molecule type" value="Genomic_DNA"/>
</dbReference>
<dbReference type="PROSITE" id="PS01360">
    <property type="entry name" value="ZF_MYND_1"/>
    <property type="match status" value="1"/>
</dbReference>
<feature type="domain" description="MYND-type" evidence="5">
    <location>
        <begin position="289"/>
        <end position="329"/>
    </location>
</feature>
<dbReference type="GO" id="GO:0008270">
    <property type="term" value="F:zinc ion binding"/>
    <property type="evidence" value="ECO:0007669"/>
    <property type="project" value="UniProtKB-KW"/>
</dbReference>
<evidence type="ECO:0000256" key="2">
    <source>
        <dbReference type="ARBA" id="ARBA00022771"/>
    </source>
</evidence>
<proteinExistence type="predicted"/>
<keyword evidence="2 4" id="KW-0863">Zinc-finger</keyword>
<dbReference type="AlphaFoldDB" id="A0A9N9PKV3"/>
<evidence type="ECO:0000256" key="3">
    <source>
        <dbReference type="ARBA" id="ARBA00022833"/>
    </source>
</evidence>
<keyword evidence="3" id="KW-0862">Zinc</keyword>
<dbReference type="InterPro" id="IPR002893">
    <property type="entry name" value="Znf_MYND"/>
</dbReference>
<keyword evidence="1" id="KW-0479">Metal-binding</keyword>
<dbReference type="OrthoDB" id="432970at2759"/>
<dbReference type="SUPFAM" id="SSF144232">
    <property type="entry name" value="HIT/MYND zinc finger-like"/>
    <property type="match status" value="1"/>
</dbReference>
<accession>A0A9N9PKV3</accession>
<organism evidence="6 7">
    <name type="scientific">Hymenoscyphus fraxineus</name>
    <dbReference type="NCBI Taxonomy" id="746836"/>
    <lineage>
        <taxon>Eukaryota</taxon>
        <taxon>Fungi</taxon>
        <taxon>Dikarya</taxon>
        <taxon>Ascomycota</taxon>
        <taxon>Pezizomycotina</taxon>
        <taxon>Leotiomycetes</taxon>
        <taxon>Helotiales</taxon>
        <taxon>Helotiaceae</taxon>
        <taxon>Hymenoscyphus</taxon>
    </lineage>
</organism>